<protein>
    <recommendedName>
        <fullName evidence="7">Na(+)/H(+) antiporter NhaA</fullName>
    </recommendedName>
    <alternativeName>
        <fullName evidence="7">Sodium/proton antiporter NhaA</fullName>
    </alternativeName>
</protein>
<keyword evidence="10" id="KW-1185">Reference proteome</keyword>
<evidence type="ECO:0000256" key="3">
    <source>
        <dbReference type="ARBA" id="ARBA00022692"/>
    </source>
</evidence>
<dbReference type="eggNOG" id="COG3004">
    <property type="taxonomic scope" value="Bacteria"/>
</dbReference>
<dbReference type="Pfam" id="PF06965">
    <property type="entry name" value="Na_H_antiport_1"/>
    <property type="match status" value="1"/>
</dbReference>
<dbReference type="GO" id="GO:0005886">
    <property type="term" value="C:plasma membrane"/>
    <property type="evidence" value="ECO:0007669"/>
    <property type="project" value="UniProtKB-SubCell"/>
</dbReference>
<dbReference type="STRING" id="1117647.M5M_17345"/>
<dbReference type="Proteomes" id="UP000000466">
    <property type="component" value="Chromosome"/>
</dbReference>
<feature type="transmembrane region" description="Helical" evidence="7">
    <location>
        <begin position="263"/>
        <end position="282"/>
    </location>
</feature>
<keyword evidence="4 7" id="KW-1133">Transmembrane helix</keyword>
<dbReference type="NCBIfam" id="TIGR00773">
    <property type="entry name" value="NhaA"/>
    <property type="match status" value="1"/>
</dbReference>
<evidence type="ECO:0000256" key="5">
    <source>
        <dbReference type="ARBA" id="ARBA00023136"/>
    </source>
</evidence>
<dbReference type="OrthoDB" id="9808135at2"/>
<accession>K4L320</accession>
<sequence>MSPAITLAFQRFMQKDTSAGIVLIVVTLIALTMKNTALSFVYDGFLHTPVVVQFGALEIAKPLLLWINDGLMAVFFLLIGLEVKRELLEGNLSSVSQMALPGMAAIGGMLFPALVYAFINWGDEVAMRGWAIPTATDIAFALGILSLMGNRVPLALKVFLMALAIIDDLGAIIIIALFYTVELSTLSIWVASLSLAVLFAMNRLGVFRRGAYVIVGVVLWVSVLKSGVHATLAGVALAFMIPLRATNDKGEIFSPSKRMEHDLHYWVSFFILPLFAFCNAGIDFRTISVDELWVGAPLGIILGLFIGKQLGVFGMSWLAIKAGWASMPKGASWTSLYGVSLLTGIGFTMSLFVDSLAFEDEALYKGADRLAVLIGSLLSGVMGLLVLKFGTKPLAEEDQVIYLSSSVGSPMESLTQSAAWFKDHPPLADDSGSNKLPPDTEK</sequence>
<evidence type="ECO:0000256" key="2">
    <source>
        <dbReference type="ARBA" id="ARBA00022475"/>
    </source>
</evidence>
<organism evidence="9 10">
    <name type="scientific">Simiduia agarivorans (strain DSM 21679 / JCM 13881 / BCRC 17597 / SA1)</name>
    <dbReference type="NCBI Taxonomy" id="1117647"/>
    <lineage>
        <taxon>Bacteria</taxon>
        <taxon>Pseudomonadati</taxon>
        <taxon>Pseudomonadota</taxon>
        <taxon>Gammaproteobacteria</taxon>
        <taxon>Cellvibrionales</taxon>
        <taxon>Cellvibrionaceae</taxon>
        <taxon>Simiduia</taxon>
    </lineage>
</organism>
<evidence type="ECO:0000313" key="9">
    <source>
        <dbReference type="EMBL" id="AFV00598.1"/>
    </source>
</evidence>
<comment type="function">
    <text evidence="7">Na(+)/H(+) antiporter that extrudes sodium in exchange for external protons.</text>
</comment>
<keyword evidence="7" id="KW-0997">Cell inner membrane</keyword>
<feature type="transmembrane region" description="Helical" evidence="7">
    <location>
        <begin position="63"/>
        <end position="83"/>
    </location>
</feature>
<dbReference type="Gene3D" id="1.20.1530.10">
    <property type="entry name" value="Na+/H+ antiporter like domain"/>
    <property type="match status" value="1"/>
</dbReference>
<feature type="transmembrane region" description="Helical" evidence="7">
    <location>
        <begin position="294"/>
        <end position="320"/>
    </location>
</feature>
<evidence type="ECO:0000256" key="4">
    <source>
        <dbReference type="ARBA" id="ARBA00022989"/>
    </source>
</evidence>
<dbReference type="InterPro" id="IPR004670">
    <property type="entry name" value="NhaA"/>
</dbReference>
<evidence type="ECO:0000256" key="6">
    <source>
        <dbReference type="ARBA" id="ARBA00023201"/>
    </source>
</evidence>
<dbReference type="HAMAP" id="MF_01844">
    <property type="entry name" value="NhaA"/>
    <property type="match status" value="1"/>
</dbReference>
<name>K4L320_SIMAS</name>
<evidence type="ECO:0000256" key="7">
    <source>
        <dbReference type="HAMAP-Rule" id="MF_01844"/>
    </source>
</evidence>
<feature type="region of interest" description="Disordered" evidence="8">
    <location>
        <begin position="422"/>
        <end position="442"/>
    </location>
</feature>
<feature type="transmembrane region" description="Helical" evidence="7">
    <location>
        <begin position="186"/>
        <end position="204"/>
    </location>
</feature>
<feature type="transmembrane region" description="Helical" evidence="7">
    <location>
        <begin position="335"/>
        <end position="358"/>
    </location>
</feature>
<evidence type="ECO:0000256" key="1">
    <source>
        <dbReference type="ARBA" id="ARBA00004429"/>
    </source>
</evidence>
<keyword evidence="7" id="KW-0050">Antiport</keyword>
<dbReference type="AlphaFoldDB" id="K4L320"/>
<comment type="catalytic activity">
    <reaction evidence="7">
        <text>Na(+)(in) + 2 H(+)(out) = Na(+)(out) + 2 H(+)(in)</text>
        <dbReference type="Rhea" id="RHEA:29251"/>
        <dbReference type="ChEBI" id="CHEBI:15378"/>
        <dbReference type="ChEBI" id="CHEBI:29101"/>
    </reaction>
</comment>
<keyword evidence="2 7" id="KW-1003">Cell membrane</keyword>
<feature type="transmembrane region" description="Helical" evidence="7">
    <location>
        <begin position="125"/>
        <end position="147"/>
    </location>
</feature>
<dbReference type="KEGG" id="saga:M5M_17345"/>
<dbReference type="NCBIfam" id="NF007111">
    <property type="entry name" value="PRK09560.1"/>
    <property type="match status" value="1"/>
</dbReference>
<dbReference type="EMBL" id="CP003746">
    <property type="protein sequence ID" value="AFV00598.1"/>
    <property type="molecule type" value="Genomic_DNA"/>
</dbReference>
<dbReference type="GO" id="GO:0006885">
    <property type="term" value="P:regulation of pH"/>
    <property type="evidence" value="ECO:0007669"/>
    <property type="project" value="UniProtKB-UniRule"/>
</dbReference>
<reference evidence="9 10" key="1">
    <citation type="journal article" date="2013" name="Genome Announc.">
        <title>Complete genome sequence of Simiduia agarivorans SA1(T), a marine bacterium able to degrade a variety of polysaccharides.</title>
        <authorList>
            <person name="Lin S.Y."/>
            <person name="Shieh W.Y."/>
            <person name="Chen J.S."/>
            <person name="Tang S.L."/>
        </authorList>
    </citation>
    <scope>NUCLEOTIDE SEQUENCE [LARGE SCALE GENOMIC DNA]</scope>
    <source>
        <strain evidence="10">DSM 21679 / JCM 13881 / BCRC 17597 / SA1</strain>
    </source>
</reference>
<feature type="transmembrane region" description="Helical" evidence="7">
    <location>
        <begin position="159"/>
        <end position="180"/>
    </location>
</feature>
<keyword evidence="6 7" id="KW-0739">Sodium transport</keyword>
<proteinExistence type="inferred from homology"/>
<evidence type="ECO:0000256" key="8">
    <source>
        <dbReference type="SAM" id="MobiDB-lite"/>
    </source>
</evidence>
<keyword evidence="7" id="KW-0406">Ion transport</keyword>
<dbReference type="GO" id="GO:0015385">
    <property type="term" value="F:sodium:proton antiporter activity"/>
    <property type="evidence" value="ECO:0007669"/>
    <property type="project" value="UniProtKB-UniRule"/>
</dbReference>
<dbReference type="NCBIfam" id="NF007112">
    <property type="entry name" value="PRK09561.1"/>
    <property type="match status" value="1"/>
</dbReference>
<feature type="transmembrane region" description="Helical" evidence="7">
    <location>
        <begin position="95"/>
        <end position="119"/>
    </location>
</feature>
<feature type="transmembrane region" description="Helical" evidence="7">
    <location>
        <begin position="211"/>
        <end position="243"/>
    </location>
</feature>
<dbReference type="HOGENOM" id="CLU_015803_1_2_6"/>
<keyword evidence="3 7" id="KW-0812">Transmembrane</keyword>
<dbReference type="PANTHER" id="PTHR30341">
    <property type="entry name" value="SODIUM ION/PROTON ANTIPORTER NHAA-RELATED"/>
    <property type="match status" value="1"/>
</dbReference>
<keyword evidence="5 7" id="KW-0472">Membrane</keyword>
<comment type="subcellular location">
    <subcellularLocation>
        <location evidence="1 7">Cell inner membrane</location>
        <topology evidence="1 7">Multi-pass membrane protein</topology>
    </subcellularLocation>
</comment>
<gene>
    <name evidence="7 9" type="primary">nhaA</name>
    <name evidence="9" type="ordered locus">M5M_17345</name>
</gene>
<dbReference type="RefSeq" id="WP_015048750.1">
    <property type="nucleotide sequence ID" value="NC_018868.3"/>
</dbReference>
<comment type="similarity">
    <text evidence="7">Belongs to the NhaA Na(+)/H(+) (TC 2.A.33) antiporter family.</text>
</comment>
<dbReference type="PANTHER" id="PTHR30341:SF0">
    <property type="entry name" value="NA(+)_H(+) ANTIPORTER NHAA"/>
    <property type="match status" value="1"/>
</dbReference>
<keyword evidence="7" id="KW-0915">Sodium</keyword>
<evidence type="ECO:0000313" key="10">
    <source>
        <dbReference type="Proteomes" id="UP000000466"/>
    </source>
</evidence>
<feature type="transmembrane region" description="Helical" evidence="7">
    <location>
        <begin position="370"/>
        <end position="390"/>
    </location>
</feature>
<dbReference type="InterPro" id="IPR023171">
    <property type="entry name" value="Na/H_antiporter_dom_sf"/>
</dbReference>
<keyword evidence="7" id="KW-0813">Transport</keyword>